<dbReference type="PANTHER" id="PTHR37736">
    <property type="entry name" value="GLYCINE-RICH PROTEIN"/>
    <property type="match status" value="1"/>
</dbReference>
<accession>A0AA88X4L6</accession>
<sequence length="455" mass="49712">MAAATAAAASDATDGPVLSLINKRLRALRKKQNRITQMEEAVSQGKPINKEQEETLKSKPSVLAAIDELEKLRQPLSAAVADETQLALQRHTTTKNPQNPPTPETLEKRADDDVIGDLLNLLYFGTMFDVKPQSEYTSTMLTRTHERGCCLTYDYVTDDDAADLLGERDLDSISALGGLLVSRPVDSSLSHKDALQRCVERAKLWLANSAQPIEPDSSVTYAGLREKLTKIMGSDYFTTTPEMRAPVDVAAAAANFGLGVNVRVQEEDELQYQHKEEHTEDVQGNETYGDQSSPVEENHKVLFVSSDVYSYPLFAYWQNVTPSVMQGELKFENAGEISAETETETETETGKYEAEGAQSSEGGQFVPRKSYQSQRGGRGGGVDRRGYSNGRRGRGNGRGGGGYQNGRSQYYDQPGFYPRNYHNNRGRGGRSGAGGGNSYTHHGSAGYAGNGPIES</sequence>
<comment type="caution">
    <text evidence="2">The sequence shown here is derived from an EMBL/GenBank/DDBJ whole genome shotgun (WGS) entry which is preliminary data.</text>
</comment>
<organism evidence="2 3">
    <name type="scientific">Escallonia herrerae</name>
    <dbReference type="NCBI Taxonomy" id="1293975"/>
    <lineage>
        <taxon>Eukaryota</taxon>
        <taxon>Viridiplantae</taxon>
        <taxon>Streptophyta</taxon>
        <taxon>Embryophyta</taxon>
        <taxon>Tracheophyta</taxon>
        <taxon>Spermatophyta</taxon>
        <taxon>Magnoliopsida</taxon>
        <taxon>eudicotyledons</taxon>
        <taxon>Gunneridae</taxon>
        <taxon>Pentapetalae</taxon>
        <taxon>asterids</taxon>
        <taxon>campanulids</taxon>
        <taxon>Escalloniales</taxon>
        <taxon>Escalloniaceae</taxon>
        <taxon>Escallonia</taxon>
    </lineage>
</organism>
<feature type="region of interest" description="Disordered" evidence="1">
    <location>
        <begin position="274"/>
        <end position="294"/>
    </location>
</feature>
<proteinExistence type="predicted"/>
<feature type="compositionally biased region" description="Polar residues" evidence="1">
    <location>
        <begin position="282"/>
        <end position="294"/>
    </location>
</feature>
<dbReference type="AlphaFoldDB" id="A0AA88X4L6"/>
<feature type="region of interest" description="Disordered" evidence="1">
    <location>
        <begin position="89"/>
        <end position="110"/>
    </location>
</feature>
<feature type="region of interest" description="Disordered" evidence="1">
    <location>
        <begin position="335"/>
        <end position="455"/>
    </location>
</feature>
<evidence type="ECO:0000313" key="3">
    <source>
        <dbReference type="Proteomes" id="UP001188597"/>
    </source>
</evidence>
<reference evidence="2" key="1">
    <citation type="submission" date="2022-12" db="EMBL/GenBank/DDBJ databases">
        <title>Draft genome assemblies for two species of Escallonia (Escalloniales).</title>
        <authorList>
            <person name="Chanderbali A."/>
            <person name="Dervinis C."/>
            <person name="Anghel I."/>
            <person name="Soltis D."/>
            <person name="Soltis P."/>
            <person name="Zapata F."/>
        </authorList>
    </citation>
    <scope>NUCLEOTIDE SEQUENCE</scope>
    <source>
        <strain evidence="2">UCBG64.0493</strain>
        <tissue evidence="2">Leaf</tissue>
    </source>
</reference>
<evidence type="ECO:0008006" key="4">
    <source>
        <dbReference type="Google" id="ProtNLM"/>
    </source>
</evidence>
<evidence type="ECO:0000256" key="1">
    <source>
        <dbReference type="SAM" id="MobiDB-lite"/>
    </source>
</evidence>
<keyword evidence="3" id="KW-1185">Reference proteome</keyword>
<protein>
    <recommendedName>
        <fullName evidence="4">Glycine-rich protein</fullName>
    </recommendedName>
</protein>
<gene>
    <name evidence="2" type="ORF">RJ639_027247</name>
</gene>
<evidence type="ECO:0000313" key="2">
    <source>
        <dbReference type="EMBL" id="KAK3038584.1"/>
    </source>
</evidence>
<dbReference type="Proteomes" id="UP001188597">
    <property type="component" value="Unassembled WGS sequence"/>
</dbReference>
<dbReference type="EMBL" id="JAVXUP010000092">
    <property type="protein sequence ID" value="KAK3038584.1"/>
    <property type="molecule type" value="Genomic_DNA"/>
</dbReference>
<name>A0AA88X4L6_9ASTE</name>
<dbReference type="PANTHER" id="PTHR37736:SF1">
    <property type="entry name" value="GLYCINE-RICH PROTEIN"/>
    <property type="match status" value="1"/>
</dbReference>